<dbReference type="AlphaFoldDB" id="B9FD52"/>
<dbReference type="Proteomes" id="UP000007752">
    <property type="component" value="Chromosome 4"/>
</dbReference>
<protein>
    <submittedName>
        <fullName evidence="1">Uncharacterized protein</fullName>
    </submittedName>
</protein>
<sequence>MENNEGGKGSNERVTERLCQAAISVELFNLLDEKIHMDTTEGEAMRKAV</sequence>
<accession>B9FD52</accession>
<name>B9FD52_ORYSJ</name>
<organism evidence="1">
    <name type="scientific">Oryza sativa subsp. japonica</name>
    <name type="common">Rice</name>
    <dbReference type="NCBI Taxonomy" id="39947"/>
    <lineage>
        <taxon>Eukaryota</taxon>
        <taxon>Viridiplantae</taxon>
        <taxon>Streptophyta</taxon>
        <taxon>Embryophyta</taxon>
        <taxon>Tracheophyta</taxon>
        <taxon>Spermatophyta</taxon>
        <taxon>Magnoliopsida</taxon>
        <taxon>Liliopsida</taxon>
        <taxon>Poales</taxon>
        <taxon>Poaceae</taxon>
        <taxon>BOP clade</taxon>
        <taxon>Oryzoideae</taxon>
        <taxon>Oryzeae</taxon>
        <taxon>Oryzinae</taxon>
        <taxon>Oryza</taxon>
        <taxon>Oryza sativa</taxon>
    </lineage>
</organism>
<dbReference type="EMBL" id="CM000141">
    <property type="protein sequence ID" value="EEE60416.1"/>
    <property type="molecule type" value="Genomic_DNA"/>
</dbReference>
<gene>
    <name evidence="1" type="ORF">OsJ_13610</name>
</gene>
<reference evidence="1" key="1">
    <citation type="journal article" date="2005" name="PLoS Biol.">
        <title>The genomes of Oryza sativa: a history of duplications.</title>
        <authorList>
            <person name="Yu J."/>
            <person name="Wang J."/>
            <person name="Lin W."/>
            <person name="Li S."/>
            <person name="Li H."/>
            <person name="Zhou J."/>
            <person name="Ni P."/>
            <person name="Dong W."/>
            <person name="Hu S."/>
            <person name="Zeng C."/>
            <person name="Zhang J."/>
            <person name="Zhang Y."/>
            <person name="Li R."/>
            <person name="Xu Z."/>
            <person name="Li S."/>
            <person name="Li X."/>
            <person name="Zheng H."/>
            <person name="Cong L."/>
            <person name="Lin L."/>
            <person name="Yin J."/>
            <person name="Geng J."/>
            <person name="Li G."/>
            <person name="Shi J."/>
            <person name="Liu J."/>
            <person name="Lv H."/>
            <person name="Li J."/>
            <person name="Wang J."/>
            <person name="Deng Y."/>
            <person name="Ran L."/>
            <person name="Shi X."/>
            <person name="Wang X."/>
            <person name="Wu Q."/>
            <person name="Li C."/>
            <person name="Ren X."/>
            <person name="Wang J."/>
            <person name="Wang X."/>
            <person name="Li D."/>
            <person name="Liu D."/>
            <person name="Zhang X."/>
            <person name="Ji Z."/>
            <person name="Zhao W."/>
            <person name="Sun Y."/>
            <person name="Zhang Z."/>
            <person name="Bao J."/>
            <person name="Han Y."/>
            <person name="Dong L."/>
            <person name="Ji J."/>
            <person name="Chen P."/>
            <person name="Wu S."/>
            <person name="Liu J."/>
            <person name="Xiao Y."/>
            <person name="Bu D."/>
            <person name="Tan J."/>
            <person name="Yang L."/>
            <person name="Ye C."/>
            <person name="Zhang J."/>
            <person name="Xu J."/>
            <person name="Zhou Y."/>
            <person name="Yu Y."/>
            <person name="Zhang B."/>
            <person name="Zhuang S."/>
            <person name="Wei H."/>
            <person name="Liu B."/>
            <person name="Lei M."/>
            <person name="Yu H."/>
            <person name="Li Y."/>
            <person name="Xu H."/>
            <person name="Wei S."/>
            <person name="He X."/>
            <person name="Fang L."/>
            <person name="Zhang Z."/>
            <person name="Zhang Y."/>
            <person name="Huang X."/>
            <person name="Su Z."/>
            <person name="Tong W."/>
            <person name="Li J."/>
            <person name="Tong Z."/>
            <person name="Li S."/>
            <person name="Ye J."/>
            <person name="Wang L."/>
            <person name="Fang L."/>
            <person name="Lei T."/>
            <person name="Chen C."/>
            <person name="Chen H."/>
            <person name="Xu Z."/>
            <person name="Li H."/>
            <person name="Huang H."/>
            <person name="Zhang F."/>
            <person name="Xu H."/>
            <person name="Li N."/>
            <person name="Zhao C."/>
            <person name="Li S."/>
            <person name="Dong L."/>
            <person name="Huang Y."/>
            <person name="Li L."/>
            <person name="Xi Y."/>
            <person name="Qi Q."/>
            <person name="Li W."/>
            <person name="Zhang B."/>
            <person name="Hu W."/>
            <person name="Zhang Y."/>
            <person name="Tian X."/>
            <person name="Jiao Y."/>
            <person name="Liang X."/>
            <person name="Jin J."/>
            <person name="Gao L."/>
            <person name="Zheng W."/>
            <person name="Hao B."/>
            <person name="Liu S."/>
            <person name="Wang W."/>
            <person name="Yuan L."/>
            <person name="Cao M."/>
            <person name="McDermott J."/>
            <person name="Samudrala R."/>
            <person name="Wang J."/>
            <person name="Wong G.K."/>
            <person name="Yang H."/>
        </authorList>
    </citation>
    <scope>NUCLEOTIDE SEQUENCE [LARGE SCALE GENOMIC DNA]</scope>
</reference>
<proteinExistence type="predicted"/>
<reference evidence="1" key="2">
    <citation type="submission" date="2008-12" db="EMBL/GenBank/DDBJ databases">
        <title>Improved gene annotation of the rice (Oryza sativa) genomes.</title>
        <authorList>
            <person name="Wang J."/>
            <person name="Li R."/>
            <person name="Fan W."/>
            <person name="Huang Q."/>
            <person name="Zhang J."/>
            <person name="Zhou Y."/>
            <person name="Hu Y."/>
            <person name="Zi S."/>
            <person name="Li J."/>
            <person name="Ni P."/>
            <person name="Zheng H."/>
            <person name="Zhang Y."/>
            <person name="Zhao M."/>
            <person name="Hao Q."/>
            <person name="McDermott J."/>
            <person name="Samudrala R."/>
            <person name="Kristiansen K."/>
            <person name="Wong G.K.-S."/>
        </authorList>
    </citation>
    <scope>NUCLEOTIDE SEQUENCE</scope>
</reference>
<evidence type="ECO:0000313" key="1">
    <source>
        <dbReference type="EMBL" id="EEE60416.1"/>
    </source>
</evidence>